<dbReference type="RefSeq" id="WP_069412249.1">
    <property type="nucleotide sequence ID" value="NZ_MIHA01000002.1"/>
</dbReference>
<dbReference type="Pfam" id="PF02720">
    <property type="entry name" value="DUF222"/>
    <property type="match status" value="1"/>
</dbReference>
<feature type="domain" description="HNH nuclease" evidence="1">
    <location>
        <begin position="312"/>
        <end position="363"/>
    </location>
</feature>
<evidence type="ECO:0000313" key="3">
    <source>
        <dbReference type="Proteomes" id="UP000094053"/>
    </source>
</evidence>
<proteinExistence type="predicted"/>
<keyword evidence="3" id="KW-1185">Reference proteome</keyword>
<dbReference type="OrthoDB" id="4775237at2"/>
<name>A0A1E3RQ14_MYCFV</name>
<sequence>MFDRSDDAAVVECIAAASRAQNAACGRELLAVGELYARRAPEDQDERINWAIDGHANVVAELSAALNISRGRAASRLELAIDLRERLPKVGAVFAAGDIDYRMVIALVNRSSNVEDKQLLARLDTAFATHAPKWMKLSGPKLDERIDMWVEKFDPTGVREPQPARDDRYVHVAPMGAGMVGVWARLTFEEGVCFDTRVDEVAATVCRDDPRPPDQRRVDAMMAMSQGQLRLQCGCGAAECPNRAALPASTQVVINVIADQATVEGRSTNPGYLPGVGAIPAALLRERLTTAKLVPVSLPAPCAQAGYRPSAGLARFIRCRDLACRFPGCDVPAVKCQIDHTIAHPMGPTHPSNLKLLCVFHHLLKTFWTGADGWRDFQLPDGTVIWRSPGGQRYMTTPAGAEFFKRLGEPTGIIDLTPPSQGPEDDNIHRGAMMPKRRRTRAQDKAYRIALERQHNAERLHRKQLLLAEQLARDDEPPPF</sequence>
<dbReference type="EMBL" id="MIHA01000002">
    <property type="protein sequence ID" value="ODQ91996.1"/>
    <property type="molecule type" value="Genomic_DNA"/>
</dbReference>
<reference evidence="3" key="1">
    <citation type="submission" date="2016-09" db="EMBL/GenBank/DDBJ databases">
        <authorList>
            <person name="Greninger A.L."/>
            <person name="Jerome K.R."/>
            <person name="Mcnair B."/>
            <person name="Wallis C."/>
            <person name="Fang F."/>
        </authorList>
    </citation>
    <scope>NUCLEOTIDE SEQUENCE [LARGE SCALE GENOMIC DNA]</scope>
    <source>
        <strain evidence="3">M6</strain>
    </source>
</reference>
<dbReference type="SMART" id="SM00507">
    <property type="entry name" value="HNHc"/>
    <property type="match status" value="1"/>
</dbReference>
<dbReference type="AlphaFoldDB" id="A0A1E3RQ14"/>
<protein>
    <recommendedName>
        <fullName evidence="1">HNH nuclease domain-containing protein</fullName>
    </recommendedName>
</protein>
<dbReference type="STRING" id="1776.BHQ18_03895"/>
<dbReference type="Proteomes" id="UP000094053">
    <property type="component" value="Unassembled WGS sequence"/>
</dbReference>
<dbReference type="InterPro" id="IPR003615">
    <property type="entry name" value="HNH_nuc"/>
</dbReference>
<dbReference type="CDD" id="cd00085">
    <property type="entry name" value="HNHc"/>
    <property type="match status" value="1"/>
</dbReference>
<evidence type="ECO:0000259" key="1">
    <source>
        <dbReference type="SMART" id="SM00507"/>
    </source>
</evidence>
<accession>A0A1E3RQ14</accession>
<gene>
    <name evidence="2" type="ORF">BHQ18_03895</name>
</gene>
<organism evidence="2 3">
    <name type="scientific">Mycolicibacterium flavescens</name>
    <name type="common">Mycobacterium flavescens</name>
    <dbReference type="NCBI Taxonomy" id="1776"/>
    <lineage>
        <taxon>Bacteria</taxon>
        <taxon>Bacillati</taxon>
        <taxon>Actinomycetota</taxon>
        <taxon>Actinomycetes</taxon>
        <taxon>Mycobacteriales</taxon>
        <taxon>Mycobacteriaceae</taxon>
        <taxon>Mycolicibacterium</taxon>
    </lineage>
</organism>
<evidence type="ECO:0000313" key="2">
    <source>
        <dbReference type="EMBL" id="ODQ91996.1"/>
    </source>
</evidence>
<dbReference type="InterPro" id="IPR003870">
    <property type="entry name" value="DUF222"/>
</dbReference>
<comment type="caution">
    <text evidence="2">The sequence shown here is derived from an EMBL/GenBank/DDBJ whole genome shotgun (WGS) entry which is preliminary data.</text>
</comment>